<sequence>FLPYSPIIEYYVNHEMFDESHALAGYVVQHDIALKPRIVNLYSRHLASHSTITDLANFLRYVQRTKSLHLVADDIFGVFFSLCALEHKVADLEWMIGAMTSMRERLGAWSAAIDQLGAVDSQLLPFVVHTAINVSRRQGYTAMDILDGTTKSPFREIVADLVLTTLEAHGMTPPQQAYERALTAFTQSWLANYSSPRKAANAAASEEFVIKALRRHIAPAVKARVSPSLVTITMQALSSPTRTAYKECLEFLSSISPELLDARFYCAIAGSCSHYGSVVGVESVFEAMRQHGIAFTTRALTSMLHCYANIKPPRELAFERSESPLPLPLSPPTPHDLQLNSQELESPPGIAPPSATDLVADFASLFDSAPTVDVVEDDEAWLGHYNASGTTGFYSMTLAKVMSIWREFEYLNLPVSGSGYAVVARAHINAGKHRMAEALFLEMVNRGIPHSEITAALWIQSRLIQGDTSGALEIFSAIDNSTRCAALALSNWCFHSLDKVQRTSRQFSVLIRHYLARDDLVKASAIMSGMHKSGLVTSTKLYAEVLRRLSQSGHHEVLVDLLRQMVKAGASIDSQMMDAIRAYSSGLKTATASGTTSDNDSGSPEDPDEHP</sequence>
<organism evidence="1 2">
    <name type="scientific">Coemansia furcata</name>
    <dbReference type="NCBI Taxonomy" id="417177"/>
    <lineage>
        <taxon>Eukaryota</taxon>
        <taxon>Fungi</taxon>
        <taxon>Fungi incertae sedis</taxon>
        <taxon>Zoopagomycota</taxon>
        <taxon>Kickxellomycotina</taxon>
        <taxon>Kickxellomycetes</taxon>
        <taxon>Kickxellales</taxon>
        <taxon>Kickxellaceae</taxon>
        <taxon>Coemansia</taxon>
    </lineage>
</organism>
<keyword evidence="2" id="KW-1185">Reference proteome</keyword>
<evidence type="ECO:0000313" key="2">
    <source>
        <dbReference type="Proteomes" id="UP001140096"/>
    </source>
</evidence>
<protein>
    <submittedName>
        <fullName evidence="1">Uncharacterized protein</fullName>
    </submittedName>
</protein>
<comment type="caution">
    <text evidence="1">The sequence shown here is derived from an EMBL/GenBank/DDBJ whole genome shotgun (WGS) entry which is preliminary data.</text>
</comment>
<dbReference type="Proteomes" id="UP001140096">
    <property type="component" value="Unassembled WGS sequence"/>
</dbReference>
<feature type="non-terminal residue" evidence="1">
    <location>
        <position position="1"/>
    </location>
</feature>
<gene>
    <name evidence="1" type="ORF">H4S07_001258</name>
</gene>
<proteinExistence type="predicted"/>
<accession>A0ACC1LNF0</accession>
<dbReference type="EMBL" id="JANBUP010000181">
    <property type="protein sequence ID" value="KAJ2812640.1"/>
    <property type="molecule type" value="Genomic_DNA"/>
</dbReference>
<name>A0ACC1LNF0_9FUNG</name>
<reference evidence="1" key="1">
    <citation type="submission" date="2022-07" db="EMBL/GenBank/DDBJ databases">
        <title>Phylogenomic reconstructions and comparative analyses of Kickxellomycotina fungi.</title>
        <authorList>
            <person name="Reynolds N.K."/>
            <person name="Stajich J.E."/>
            <person name="Barry K."/>
            <person name="Grigoriev I.V."/>
            <person name="Crous P."/>
            <person name="Smith M.E."/>
        </authorList>
    </citation>
    <scope>NUCLEOTIDE SEQUENCE</scope>
    <source>
        <strain evidence="1">CBS 102833</strain>
    </source>
</reference>
<evidence type="ECO:0000313" key="1">
    <source>
        <dbReference type="EMBL" id="KAJ2812640.1"/>
    </source>
</evidence>